<dbReference type="EMBL" id="CAJVPQ010006546">
    <property type="protein sequence ID" value="CAG8685988.1"/>
    <property type="molecule type" value="Genomic_DNA"/>
</dbReference>
<evidence type="ECO:0000256" key="11">
    <source>
        <dbReference type="ARBA" id="ARBA00049739"/>
    </source>
</evidence>
<dbReference type="GO" id="GO:0005634">
    <property type="term" value="C:nucleus"/>
    <property type="evidence" value="ECO:0007669"/>
    <property type="project" value="TreeGrafter"/>
</dbReference>
<dbReference type="PROSITE" id="PS51562">
    <property type="entry name" value="RNA_CAP0_MT"/>
    <property type="match status" value="1"/>
</dbReference>
<evidence type="ECO:0000256" key="10">
    <source>
        <dbReference type="ARBA" id="ARBA00044712"/>
    </source>
</evidence>
<dbReference type="Pfam" id="PF03291">
    <property type="entry name" value="mRNA_G-N7_MeTrfase"/>
    <property type="match status" value="1"/>
</dbReference>
<keyword evidence="6" id="KW-0560">Oxidoreductase</keyword>
<dbReference type="InterPro" id="IPR029063">
    <property type="entry name" value="SAM-dependent_MTases_sf"/>
</dbReference>
<comment type="catalytic activity">
    <reaction evidence="10">
        <text>a 5'-end (5'-triphosphoguanosine)-ribonucleoside in mRNA + S-adenosyl-L-methionine = a 5'-end (N(7)-methyl 5'-triphosphoguanosine)-ribonucleoside in mRNA + S-adenosyl-L-homocysteine</text>
        <dbReference type="Rhea" id="RHEA:67008"/>
        <dbReference type="Rhea" id="RHEA-COMP:17166"/>
        <dbReference type="Rhea" id="RHEA-COMP:17167"/>
        <dbReference type="ChEBI" id="CHEBI:57856"/>
        <dbReference type="ChEBI" id="CHEBI:59789"/>
        <dbReference type="ChEBI" id="CHEBI:156461"/>
        <dbReference type="ChEBI" id="CHEBI:167617"/>
        <dbReference type="EC" id="2.1.1.56"/>
    </reaction>
</comment>
<evidence type="ECO:0000259" key="13">
    <source>
        <dbReference type="PROSITE" id="PS51562"/>
    </source>
</evidence>
<evidence type="ECO:0000256" key="9">
    <source>
        <dbReference type="ARBA" id="ARBA00033387"/>
    </source>
</evidence>
<dbReference type="Proteomes" id="UP000789570">
    <property type="component" value="Unassembled WGS sequence"/>
</dbReference>
<evidence type="ECO:0000256" key="4">
    <source>
        <dbReference type="ARBA" id="ARBA00022691"/>
    </source>
</evidence>
<dbReference type="SUPFAM" id="SSF51735">
    <property type="entry name" value="NAD(P)-binding Rossmann-fold domains"/>
    <property type="match status" value="1"/>
</dbReference>
<keyword evidence="7" id="KW-0506">mRNA capping</keyword>
<evidence type="ECO:0000256" key="3">
    <source>
        <dbReference type="ARBA" id="ARBA00022679"/>
    </source>
</evidence>
<dbReference type="CDD" id="cd02440">
    <property type="entry name" value="AdoMet_MTases"/>
    <property type="match status" value="1"/>
</dbReference>
<feature type="region of interest" description="Disordered" evidence="12">
    <location>
        <begin position="1"/>
        <end position="45"/>
    </location>
</feature>
<evidence type="ECO:0000256" key="2">
    <source>
        <dbReference type="ARBA" id="ARBA00022603"/>
    </source>
</evidence>
<dbReference type="SUPFAM" id="SSF53335">
    <property type="entry name" value="S-adenosyl-L-methionine-dependent methyltransferases"/>
    <property type="match status" value="1"/>
</dbReference>
<accession>A0A9N9ERQ7</accession>
<dbReference type="PRINTS" id="PR00080">
    <property type="entry name" value="SDRFAMILY"/>
</dbReference>
<reference evidence="14" key="1">
    <citation type="submission" date="2021-06" db="EMBL/GenBank/DDBJ databases">
        <authorList>
            <person name="Kallberg Y."/>
            <person name="Tangrot J."/>
            <person name="Rosling A."/>
        </authorList>
    </citation>
    <scope>NUCLEOTIDE SEQUENCE</scope>
    <source>
        <strain evidence="14">UK204</strain>
    </source>
</reference>
<evidence type="ECO:0000256" key="8">
    <source>
        <dbReference type="ARBA" id="ARBA00032772"/>
    </source>
</evidence>
<feature type="domain" description="MRNA cap 0 methyltransferase" evidence="13">
    <location>
        <begin position="69"/>
        <end position="337"/>
    </location>
</feature>
<protein>
    <recommendedName>
        <fullName evidence="11">mRNA cap guanine-N(7) methyltransferase</fullName>
        <ecNumber evidence="1">2.1.1.56</ecNumber>
    </recommendedName>
    <alternativeName>
        <fullName evidence="8">mRNA (guanine-N(7))-methyltransferase</fullName>
    </alternativeName>
    <alternativeName>
        <fullName evidence="9">mRNA cap methyltransferase</fullName>
    </alternativeName>
</protein>
<dbReference type="AlphaFoldDB" id="A0A9N9ERQ7"/>
<dbReference type="PANTHER" id="PTHR12189:SF2">
    <property type="entry name" value="MRNA CAP GUANINE-N7 METHYLTRANSFERASE"/>
    <property type="match status" value="1"/>
</dbReference>
<keyword evidence="15" id="KW-1185">Reference proteome</keyword>
<dbReference type="GO" id="GO:0003723">
    <property type="term" value="F:RNA binding"/>
    <property type="evidence" value="ECO:0007669"/>
    <property type="project" value="UniProtKB-KW"/>
</dbReference>
<dbReference type="EC" id="2.1.1.56" evidence="1"/>
<evidence type="ECO:0000313" key="15">
    <source>
        <dbReference type="Proteomes" id="UP000789570"/>
    </source>
</evidence>
<dbReference type="InterPro" id="IPR036291">
    <property type="entry name" value="NAD(P)-bd_dom_sf"/>
</dbReference>
<dbReference type="FunFam" id="3.40.50.720:FF:000047">
    <property type="entry name" value="NADP-dependent L-serine/L-allo-threonine dehydrogenase"/>
    <property type="match status" value="1"/>
</dbReference>
<evidence type="ECO:0000256" key="12">
    <source>
        <dbReference type="SAM" id="MobiDB-lite"/>
    </source>
</evidence>
<evidence type="ECO:0000256" key="6">
    <source>
        <dbReference type="ARBA" id="ARBA00023002"/>
    </source>
</evidence>
<dbReference type="Gene3D" id="3.40.50.150">
    <property type="entry name" value="Vaccinia Virus protein VP39"/>
    <property type="match status" value="1"/>
</dbReference>
<keyword evidence="3" id="KW-0808">Transferase</keyword>
<dbReference type="PRINTS" id="PR00081">
    <property type="entry name" value="GDHRDH"/>
</dbReference>
<feature type="non-terminal residue" evidence="14">
    <location>
        <position position="550"/>
    </location>
</feature>
<dbReference type="InterPro" id="IPR004971">
    <property type="entry name" value="mRNA_G-N7_MeTrfase_dom"/>
</dbReference>
<dbReference type="PANTHER" id="PTHR12189">
    <property type="entry name" value="MRNA GUANINE-7- METHYLTRANSFERASE"/>
    <property type="match status" value="1"/>
</dbReference>
<dbReference type="InterPro" id="IPR002347">
    <property type="entry name" value="SDR_fam"/>
</dbReference>
<name>A0A9N9ERQ7_9GLOM</name>
<gene>
    <name evidence="14" type="ORF">FCALED_LOCUS12753</name>
</gene>
<evidence type="ECO:0000256" key="1">
    <source>
        <dbReference type="ARBA" id="ARBA00011926"/>
    </source>
</evidence>
<organism evidence="14 15">
    <name type="scientific">Funneliformis caledonium</name>
    <dbReference type="NCBI Taxonomy" id="1117310"/>
    <lineage>
        <taxon>Eukaryota</taxon>
        <taxon>Fungi</taxon>
        <taxon>Fungi incertae sedis</taxon>
        <taxon>Mucoromycota</taxon>
        <taxon>Glomeromycotina</taxon>
        <taxon>Glomeromycetes</taxon>
        <taxon>Glomerales</taxon>
        <taxon>Glomeraceae</taxon>
        <taxon>Funneliformis</taxon>
    </lineage>
</organism>
<evidence type="ECO:0000256" key="7">
    <source>
        <dbReference type="ARBA" id="ARBA00023042"/>
    </source>
</evidence>
<proteinExistence type="predicted"/>
<feature type="compositionally biased region" description="Basic and acidic residues" evidence="12">
    <location>
        <begin position="1"/>
        <end position="15"/>
    </location>
</feature>
<sequence>FSLEMAHHHEHEYNSLKRNRSSSYPVRNEIDFGPNKSNKHSRTATPNNRIVAEHYNSKVDVGVERRRESTIIYLRSFNNWIKSVLIGKYVKRGESALDLGCGKGGDLFKWNKAKINKLVGLDVAEVSIEDARKRWEEMKGKKFEAEFHVMDCFSTPISTKIQSDILFDIVSMQFCLHYSFETEEKAHMALKNVTSNLKRGGVFIGTVPDAYWIVKKLKSLPKDQLKFENPIYSIRFEQRDEFPKFGHRYWFYLKDAINDCPEYLVHFPTFEKLANEYGLQLEYKRRFHDLYDEAKEDSHYKDLLYTMRVVDRLDEEEMSDEEWEATGASAGIGEACAKEFAKAGSNLILAARRIERLEKLCEEISKNHPSIKVFKHQLDVREKAKVDQLISSLPSDLKNIDIIVNNAGLVIGLDKIDNVTSEAIDTMIDTNVKGLLYVTQAILPIMKERQKGHIINVGSISGTQVYVNGGVYCASKHAVDAISRTLLLELVDTPIRVTQINPGMVKTEFSIVRFGGDKTKADKFYEGLQPLTGENIGKYNSKFDKTRMYL</sequence>
<dbReference type="GO" id="GO:0016616">
    <property type="term" value="F:oxidoreductase activity, acting on the CH-OH group of donors, NAD or NADP as acceptor"/>
    <property type="evidence" value="ECO:0007669"/>
    <property type="project" value="UniProtKB-ARBA"/>
</dbReference>
<keyword evidence="4" id="KW-0949">S-adenosyl-L-methionine</keyword>
<evidence type="ECO:0000313" key="14">
    <source>
        <dbReference type="EMBL" id="CAG8685988.1"/>
    </source>
</evidence>
<dbReference type="GO" id="GO:0004482">
    <property type="term" value="F:mRNA 5'-cap (guanine-N7-)-methyltransferase activity"/>
    <property type="evidence" value="ECO:0007669"/>
    <property type="project" value="UniProtKB-EC"/>
</dbReference>
<comment type="caution">
    <text evidence="14">The sequence shown here is derived from an EMBL/GenBank/DDBJ whole genome shotgun (WGS) entry which is preliminary data.</text>
</comment>
<dbReference type="OrthoDB" id="10248867at2759"/>
<dbReference type="Gene3D" id="3.40.50.720">
    <property type="entry name" value="NAD(P)-binding Rossmann-like Domain"/>
    <property type="match status" value="1"/>
</dbReference>
<evidence type="ECO:0000256" key="5">
    <source>
        <dbReference type="ARBA" id="ARBA00022884"/>
    </source>
</evidence>
<keyword evidence="5" id="KW-0694">RNA-binding</keyword>
<dbReference type="InterPro" id="IPR039753">
    <property type="entry name" value="RG7MT1"/>
</dbReference>
<keyword evidence="7" id="KW-0507">mRNA processing</keyword>
<keyword evidence="2" id="KW-0489">Methyltransferase</keyword>